<dbReference type="Proteomes" id="UP000286908">
    <property type="component" value="Unassembled WGS sequence"/>
</dbReference>
<proteinExistence type="predicted"/>
<dbReference type="Proteomes" id="UP000244682">
    <property type="component" value="Chromosome"/>
</dbReference>
<dbReference type="EMBL" id="NRQY01000001">
    <property type="protein sequence ID" value="RUT66345.1"/>
    <property type="molecule type" value="Genomic_DNA"/>
</dbReference>
<dbReference type="EMBL" id="CP028956">
    <property type="protein sequence ID" value="AWC92321.1"/>
    <property type="molecule type" value="Genomic_DNA"/>
</dbReference>
<sequence>MSKTTLRDLILNQPVKITPFTYLENTFFSKELDVGTMNFIQRRLREIKKELAEKQDIYLSEDDPEQYEDALRRVYDEFEVARLLAFRLSDEDGTLLFDAENEDDLRALNRLGQSFADAVFTAGQDNSVKNSETGAVSR</sequence>
<evidence type="ECO:0000313" key="2">
    <source>
        <dbReference type="EMBL" id="AWC94951.1"/>
    </source>
</evidence>
<dbReference type="EMBL" id="CP028956">
    <property type="protein sequence ID" value="AWC94951.1"/>
    <property type="molecule type" value="Genomic_DNA"/>
</dbReference>
<dbReference type="OrthoDB" id="8855286at2"/>
<name>A0A2S1B8A2_MORMO</name>
<reference evidence="1 4" key="2">
    <citation type="submission" date="2018-04" db="EMBL/GenBank/DDBJ databases">
        <title>Whole genome sequencing of Morganella morganii AR_0133.</title>
        <authorList>
            <person name="Conlan S."/>
            <person name="Thomas P.J."/>
            <person name="Mullikin J."/>
            <person name="Frank K.M."/>
            <person name="Segre J.A."/>
        </authorList>
    </citation>
    <scope>NUCLEOTIDE SEQUENCE [LARGE SCALE GENOMIC DNA]</scope>
    <source>
        <strain evidence="1 4">AR_0133</strain>
    </source>
</reference>
<dbReference type="AlphaFoldDB" id="A0A2S1B8A2"/>
<gene>
    <name evidence="1" type="ORF">AM380_00935</name>
    <name evidence="2" type="ORF">AM380_15530</name>
    <name evidence="3" type="ORF">CKG00_08015</name>
</gene>
<evidence type="ECO:0000313" key="1">
    <source>
        <dbReference type="EMBL" id="AWC92321.1"/>
    </source>
</evidence>
<dbReference type="RefSeq" id="WP_108655154.1">
    <property type="nucleotide sequence ID" value="NZ_CBDAAE010000053.1"/>
</dbReference>
<reference evidence="3 5" key="1">
    <citation type="submission" date="2017-08" db="EMBL/GenBank/DDBJ databases">
        <title>Draft genome sequence of pheromone producing symbiont Morganella morganii, of the female New Zealand grass grub Costelytra giveni.</title>
        <authorList>
            <person name="Laugraud A."/>
            <person name="Young S.D."/>
            <person name="Hurst M.H."/>
        </authorList>
    </citation>
    <scope>NUCLEOTIDE SEQUENCE [LARGE SCALE GENOMIC DNA]</scope>
    <source>
        <strain evidence="3 5">MMsCG</strain>
    </source>
</reference>
<protein>
    <submittedName>
        <fullName evidence="3">Uncharacterized protein</fullName>
    </submittedName>
</protein>
<evidence type="ECO:0000313" key="3">
    <source>
        <dbReference type="EMBL" id="RUT66345.1"/>
    </source>
</evidence>
<evidence type="ECO:0000313" key="4">
    <source>
        <dbReference type="Proteomes" id="UP000244682"/>
    </source>
</evidence>
<evidence type="ECO:0000313" key="5">
    <source>
        <dbReference type="Proteomes" id="UP000286908"/>
    </source>
</evidence>
<organism evidence="3 5">
    <name type="scientific">Morganella morganii</name>
    <name type="common">Proteus morganii</name>
    <dbReference type="NCBI Taxonomy" id="582"/>
    <lineage>
        <taxon>Bacteria</taxon>
        <taxon>Pseudomonadati</taxon>
        <taxon>Pseudomonadota</taxon>
        <taxon>Gammaproteobacteria</taxon>
        <taxon>Enterobacterales</taxon>
        <taxon>Morganellaceae</taxon>
        <taxon>Morganella</taxon>
    </lineage>
</organism>
<accession>A0A2S1B8A2</accession>